<dbReference type="FunCoup" id="D8PW05">
    <property type="interactions" value="8"/>
</dbReference>
<evidence type="ECO:0000256" key="6">
    <source>
        <dbReference type="ARBA" id="ARBA00022989"/>
    </source>
</evidence>
<dbReference type="AlphaFoldDB" id="D8PW05"/>
<dbReference type="OMA" id="WTPEQAW"/>
<dbReference type="PROSITE" id="PS50102">
    <property type="entry name" value="RRM"/>
    <property type="match status" value="1"/>
</dbReference>
<dbReference type="HOGENOM" id="CLU_007861_1_0_1"/>
<evidence type="ECO:0000313" key="15">
    <source>
        <dbReference type="Proteomes" id="UP000007431"/>
    </source>
</evidence>
<feature type="transmembrane region" description="Helical" evidence="11">
    <location>
        <begin position="243"/>
        <end position="260"/>
    </location>
</feature>
<dbReference type="VEuPathDB" id="FungiDB:SCHCODRAFT_02607113"/>
<dbReference type="GO" id="GO:0006397">
    <property type="term" value="P:mRNA processing"/>
    <property type="evidence" value="ECO:0007669"/>
    <property type="project" value="UniProtKB-UniRule"/>
</dbReference>
<reference evidence="14 15" key="1">
    <citation type="journal article" date="2010" name="Nat. Biotechnol.">
        <title>Genome sequence of the model mushroom Schizophyllum commune.</title>
        <authorList>
            <person name="Ohm R.A."/>
            <person name="de Jong J.F."/>
            <person name="Lugones L.G."/>
            <person name="Aerts A."/>
            <person name="Kothe E."/>
            <person name="Stajich J.E."/>
            <person name="de Vries R.P."/>
            <person name="Record E."/>
            <person name="Levasseur A."/>
            <person name="Baker S.E."/>
            <person name="Bartholomew K.A."/>
            <person name="Coutinho P.M."/>
            <person name="Erdmann S."/>
            <person name="Fowler T.J."/>
            <person name="Gathman A.C."/>
            <person name="Lombard V."/>
            <person name="Henrissat B."/>
            <person name="Knabe N."/>
            <person name="Kuees U."/>
            <person name="Lilly W.W."/>
            <person name="Lindquist E."/>
            <person name="Lucas S."/>
            <person name="Magnuson J.K."/>
            <person name="Piumi F."/>
            <person name="Raudaskoski M."/>
            <person name="Salamov A."/>
            <person name="Schmutz J."/>
            <person name="Schwarze F.W.M.R."/>
            <person name="vanKuyk P.A."/>
            <person name="Horton J.S."/>
            <person name="Grigoriev I.V."/>
            <person name="Woesten H.A.B."/>
        </authorList>
    </citation>
    <scope>NUCLEOTIDE SEQUENCE [LARGE SCALE GENOMIC DNA]</scope>
    <source>
        <strain evidence="15">H4-8 / FGSC 9210</strain>
    </source>
</reference>
<dbReference type="Pfam" id="PF10443">
    <property type="entry name" value="RNA12"/>
    <property type="match status" value="1"/>
</dbReference>
<dbReference type="PANTHER" id="PTHR32198">
    <property type="entry name" value="MITOCHONDRIAL ESCAPE PROTEIN 2"/>
    <property type="match status" value="1"/>
</dbReference>
<evidence type="ECO:0000256" key="8">
    <source>
        <dbReference type="ARBA" id="ARBA00023136"/>
    </source>
</evidence>
<feature type="coiled-coil region" evidence="12">
    <location>
        <begin position="786"/>
        <end position="813"/>
    </location>
</feature>
<keyword evidence="8 11" id="KW-0472">Membrane</keyword>
<evidence type="ECO:0000256" key="12">
    <source>
        <dbReference type="SAM" id="Coils"/>
    </source>
</evidence>
<keyword evidence="10 11" id="KW-0694">RNA-binding</keyword>
<gene>
    <name evidence="14" type="ORF">SCHCODRAFT_81250</name>
</gene>
<evidence type="ECO:0000256" key="11">
    <source>
        <dbReference type="RuleBase" id="RU367108"/>
    </source>
</evidence>
<keyword evidence="15" id="KW-1185">Reference proteome</keyword>
<dbReference type="EMBL" id="GL377303">
    <property type="protein sequence ID" value="EFJ00128.1"/>
    <property type="molecule type" value="Genomic_DNA"/>
</dbReference>
<dbReference type="InterPro" id="IPR039627">
    <property type="entry name" value="Yme2_C"/>
</dbReference>
<dbReference type="CDD" id="cd12433">
    <property type="entry name" value="RRM_Yme2p_like"/>
    <property type="match status" value="1"/>
</dbReference>
<dbReference type="SUPFAM" id="SSF52540">
    <property type="entry name" value="P-loop containing nucleoside triphosphate hydrolases"/>
    <property type="match status" value="1"/>
</dbReference>
<keyword evidence="12" id="KW-0175">Coiled coil</keyword>
<evidence type="ECO:0000313" key="14">
    <source>
        <dbReference type="EMBL" id="EFJ00128.1"/>
    </source>
</evidence>
<evidence type="ECO:0000256" key="4">
    <source>
        <dbReference type="ARBA" id="ARBA00022692"/>
    </source>
</evidence>
<dbReference type="GO" id="GO:0003723">
    <property type="term" value="F:RNA binding"/>
    <property type="evidence" value="ECO:0007669"/>
    <property type="project" value="UniProtKB-UniRule"/>
</dbReference>
<evidence type="ECO:0000256" key="7">
    <source>
        <dbReference type="ARBA" id="ARBA00023128"/>
    </source>
</evidence>
<sequence>MLSRPSCSRMLVRRPVRAYATASGTNEAWLFVDSLFPVRVGKLDPRHLIARLREEHILNNVRTTLSTVKDHDFEILSVVPYQKDGGAFIKFKYAGDEAALPTIEQALKDSTRKSGGLQTWIGLRRADVWLVKAKQPWLEDMDRWASMSLRVEFLGGELPEEQVFELFRPYGRIEDIEAPKVAGKNPAIVVEYRRYRPATIARNVLNGYEVTLPSGAKVRVRPTYQPVMHAYAMRDWLSKHPRIVLPVVIFLLGSLTYAIFDPIRSLMVEAKLLNWFDYKEYRLWQWFRENALDRLPLTFESKIAAAPAEDAWKERMEAFTAIRAYLNDFPSTVAFIHGPQGSGKTRMARAVLEPLDRPTLEIDCRELVKSTSDAQMIGTLAKQTGYWPIFTFLNSMSNLIDLASVGMIGQKAGFGSSTPDQLRDILSTVTVSLKRANESHRNEMLKEAKRQEARQARTKGFSALWSRVTGLVGGEHEKPAQEKSNHELKDEMARKVKGTQDAEALQSLPTVVIRNYAGSGSNKEELLEVLAQWGTSLVENKIAHVLILSDNRENSKRLAKALPTKPLYTVALSDADPNTSLSYVKQKLQDADVDSSFTSEQIGLIQRLGGRASDLESLVHKVRNGQTVEDAVEDIVSRGVAELRKNAFGDDADDAKNLPWSREQAWHVLKQLAKQEEIPYQDLLLNFPFKGDENALRAMEQAELITVGTNNGRPSAVRPGKPVYKWVFERLYKDSIFEAMMDTAYNKKIIDASETIVKDCEDELLKLKEIGLENGWLGRTPSSERANYLYDKMMKAQRKIVQLERKNDELKKVLAKGG</sequence>
<keyword evidence="4 11" id="KW-0812">Transmembrane</keyword>
<comment type="subcellular location">
    <subcellularLocation>
        <location evidence="1 11">Mitochondrion inner membrane</location>
        <topology evidence="1 11">Single-pass membrane protein</topology>
    </subcellularLocation>
</comment>
<name>D8PW05_SCHCM</name>
<evidence type="ECO:0000256" key="1">
    <source>
        <dbReference type="ARBA" id="ARBA00004434"/>
    </source>
</evidence>
<evidence type="ECO:0000256" key="9">
    <source>
        <dbReference type="ARBA" id="ARBA00025276"/>
    </source>
</evidence>
<dbReference type="SUPFAM" id="SSF54928">
    <property type="entry name" value="RNA-binding domain, RBD"/>
    <property type="match status" value="1"/>
</dbReference>
<dbReference type="STRING" id="578458.D8PW05"/>
<evidence type="ECO:0000256" key="10">
    <source>
        <dbReference type="PROSITE-ProRule" id="PRU00176"/>
    </source>
</evidence>
<feature type="domain" description="RRM" evidence="13">
    <location>
        <begin position="147"/>
        <end position="225"/>
    </location>
</feature>
<dbReference type="InterPro" id="IPR034260">
    <property type="entry name" value="Yme2_RRM"/>
</dbReference>
<keyword evidence="5 11" id="KW-0999">Mitochondrion inner membrane</keyword>
<dbReference type="Proteomes" id="UP000007431">
    <property type="component" value="Unassembled WGS sequence"/>
</dbReference>
<organism evidence="15">
    <name type="scientific">Schizophyllum commune (strain H4-8 / FGSC 9210)</name>
    <name type="common">Split gill fungus</name>
    <dbReference type="NCBI Taxonomy" id="578458"/>
    <lineage>
        <taxon>Eukaryota</taxon>
        <taxon>Fungi</taxon>
        <taxon>Dikarya</taxon>
        <taxon>Basidiomycota</taxon>
        <taxon>Agaricomycotina</taxon>
        <taxon>Agaricomycetes</taxon>
        <taxon>Agaricomycetidae</taxon>
        <taxon>Agaricales</taxon>
        <taxon>Schizophyllaceae</taxon>
        <taxon>Schizophyllum</taxon>
    </lineage>
</organism>
<dbReference type="eggNOG" id="ENOG502QS0P">
    <property type="taxonomic scope" value="Eukaryota"/>
</dbReference>
<proteinExistence type="inferred from homology"/>
<evidence type="ECO:0000256" key="5">
    <source>
        <dbReference type="ARBA" id="ARBA00022792"/>
    </source>
</evidence>
<dbReference type="PANTHER" id="PTHR32198:SF2">
    <property type="entry name" value="MITOCHONDRIAL ESCAPE PROTEIN 2"/>
    <property type="match status" value="1"/>
</dbReference>
<comment type="function">
    <text evidence="9 11">Plays a role in maintaining the mitochondrial genome and in controlling the mtDNA escape. Involved in the regulation of mtDNA nucleotide structure and number. May have a dispensable role in early maturation of pre-rRNA.</text>
</comment>
<evidence type="ECO:0000256" key="3">
    <source>
        <dbReference type="ARBA" id="ARBA00020222"/>
    </source>
</evidence>
<evidence type="ECO:0000256" key="2">
    <source>
        <dbReference type="ARBA" id="ARBA00010320"/>
    </source>
</evidence>
<dbReference type="Gene3D" id="3.40.50.300">
    <property type="entry name" value="P-loop containing nucleotide triphosphate hydrolases"/>
    <property type="match status" value="1"/>
</dbReference>
<dbReference type="InterPro" id="IPR018850">
    <property type="entry name" value="Mt_escape_2_C"/>
</dbReference>
<comment type="similarity">
    <text evidence="2 11">Belongs to the YME2 family.</text>
</comment>
<dbReference type="InterPro" id="IPR035979">
    <property type="entry name" value="RBD_domain_sf"/>
</dbReference>
<dbReference type="InterPro" id="IPR027417">
    <property type="entry name" value="P-loop_NTPase"/>
</dbReference>
<accession>D8PW05</accession>
<dbReference type="InterPro" id="IPR000504">
    <property type="entry name" value="RRM_dom"/>
</dbReference>
<protein>
    <recommendedName>
        <fullName evidence="3 11">Mitochondrial escape protein 2</fullName>
    </recommendedName>
</protein>
<keyword evidence="11" id="KW-0507">mRNA processing</keyword>
<evidence type="ECO:0000259" key="13">
    <source>
        <dbReference type="PROSITE" id="PS50102"/>
    </source>
</evidence>
<keyword evidence="6 11" id="KW-1133">Transmembrane helix</keyword>
<dbReference type="InParanoid" id="D8PW05"/>
<keyword evidence="7 11" id="KW-0496">Mitochondrion</keyword>
<dbReference type="GO" id="GO:0005743">
    <property type="term" value="C:mitochondrial inner membrane"/>
    <property type="evidence" value="ECO:0007669"/>
    <property type="project" value="UniProtKB-SubCell"/>
</dbReference>